<dbReference type="KEGG" id="hts:HMJ29_00440"/>
<feature type="modified residue" description="4-aspartylphosphate" evidence="1">
    <location>
        <position position="59"/>
    </location>
</feature>
<keyword evidence="5" id="KW-1185">Reference proteome</keyword>
<feature type="domain" description="Response regulatory" evidence="2">
    <location>
        <begin position="7"/>
        <end position="120"/>
    </location>
</feature>
<organism evidence="4 5">
    <name type="scientific">Hymenobacter taeanensis</name>
    <dbReference type="NCBI Taxonomy" id="2735321"/>
    <lineage>
        <taxon>Bacteria</taxon>
        <taxon>Pseudomonadati</taxon>
        <taxon>Bacteroidota</taxon>
        <taxon>Cytophagia</taxon>
        <taxon>Cytophagales</taxon>
        <taxon>Hymenobacteraceae</taxon>
        <taxon>Hymenobacter</taxon>
    </lineage>
</organism>
<feature type="domain" description="HTH LytTR-type" evidence="3">
    <location>
        <begin position="144"/>
        <end position="242"/>
    </location>
</feature>
<evidence type="ECO:0000313" key="4">
    <source>
        <dbReference type="EMBL" id="QJX45485.1"/>
    </source>
</evidence>
<keyword evidence="1" id="KW-0597">Phosphoprotein</keyword>
<sequence>MLPLPLTCVIVDDNEINRLTLAHLIELTPDLQLVASLVDGIEALNYFQQGSQADILFLDIEMPLLSGLDLPALLPNPAPSIIMVTTHRDFAVHAFALAALDYLVKPVTLERFNVAVSRVREQRLAQAPLLSPPAIPDPHSDASLFVKVGSRMLRVNFDDLLYIEAQSTCSVLITKGQKHVVYSTLKALEERLPLARFARVHRSYIVNTVLIDSVQDNVLRVGSHEVPVGKSYQDTFYRTLRSI</sequence>
<dbReference type="SMART" id="SM00448">
    <property type="entry name" value="REC"/>
    <property type="match status" value="1"/>
</dbReference>
<dbReference type="InterPro" id="IPR007492">
    <property type="entry name" value="LytTR_DNA-bd_dom"/>
</dbReference>
<dbReference type="Pfam" id="PF04397">
    <property type="entry name" value="LytTR"/>
    <property type="match status" value="1"/>
</dbReference>
<dbReference type="InterPro" id="IPR001789">
    <property type="entry name" value="Sig_transdc_resp-reg_receiver"/>
</dbReference>
<reference evidence="4 5" key="1">
    <citation type="submission" date="2020-05" db="EMBL/GenBank/DDBJ databases">
        <title>Complete genome sequence of Hymenobacter sp. TS19 in Coasted Sand Dune.</title>
        <authorList>
            <person name="Lee J.-H."/>
            <person name="Jung J.-H."/>
            <person name="Jeong S."/>
            <person name="Zhao L."/>
            <person name="Kim M.-K."/>
            <person name="Seo H.-S."/>
            <person name="Lim S."/>
        </authorList>
    </citation>
    <scope>NUCLEOTIDE SEQUENCE [LARGE SCALE GENOMIC DNA]</scope>
    <source>
        <strain evidence="4 5">TS19</strain>
    </source>
</reference>
<dbReference type="PANTHER" id="PTHR37299:SF1">
    <property type="entry name" value="STAGE 0 SPORULATION PROTEIN A HOMOLOG"/>
    <property type="match status" value="1"/>
</dbReference>
<dbReference type="InterPro" id="IPR046947">
    <property type="entry name" value="LytR-like"/>
</dbReference>
<dbReference type="AlphaFoldDB" id="A0A6M6BE73"/>
<dbReference type="EMBL" id="CP053538">
    <property type="protein sequence ID" value="QJX45485.1"/>
    <property type="molecule type" value="Genomic_DNA"/>
</dbReference>
<protein>
    <submittedName>
        <fullName evidence="4">Response regulator transcription factor</fullName>
    </submittedName>
</protein>
<dbReference type="PANTHER" id="PTHR37299">
    <property type="entry name" value="TRANSCRIPTIONAL REGULATOR-RELATED"/>
    <property type="match status" value="1"/>
</dbReference>
<evidence type="ECO:0000256" key="1">
    <source>
        <dbReference type="PROSITE-ProRule" id="PRU00169"/>
    </source>
</evidence>
<dbReference type="InterPro" id="IPR011006">
    <property type="entry name" value="CheY-like_superfamily"/>
</dbReference>
<dbReference type="PROSITE" id="PS50110">
    <property type="entry name" value="RESPONSE_REGULATORY"/>
    <property type="match status" value="1"/>
</dbReference>
<dbReference type="GO" id="GO:0000156">
    <property type="term" value="F:phosphorelay response regulator activity"/>
    <property type="evidence" value="ECO:0007669"/>
    <property type="project" value="InterPro"/>
</dbReference>
<dbReference type="Pfam" id="PF00072">
    <property type="entry name" value="Response_reg"/>
    <property type="match status" value="1"/>
</dbReference>
<dbReference type="Gene3D" id="2.40.50.1020">
    <property type="entry name" value="LytTr DNA-binding domain"/>
    <property type="match status" value="1"/>
</dbReference>
<dbReference type="SMART" id="SM00850">
    <property type="entry name" value="LytTR"/>
    <property type="match status" value="1"/>
</dbReference>
<dbReference type="GO" id="GO:0003677">
    <property type="term" value="F:DNA binding"/>
    <property type="evidence" value="ECO:0007669"/>
    <property type="project" value="InterPro"/>
</dbReference>
<dbReference type="SUPFAM" id="SSF52172">
    <property type="entry name" value="CheY-like"/>
    <property type="match status" value="1"/>
</dbReference>
<evidence type="ECO:0000259" key="2">
    <source>
        <dbReference type="PROSITE" id="PS50110"/>
    </source>
</evidence>
<evidence type="ECO:0000259" key="3">
    <source>
        <dbReference type="PROSITE" id="PS50930"/>
    </source>
</evidence>
<evidence type="ECO:0000313" key="5">
    <source>
        <dbReference type="Proteomes" id="UP000501623"/>
    </source>
</evidence>
<gene>
    <name evidence="4" type="ORF">HMJ29_00440</name>
</gene>
<accession>A0A6M6BE73</accession>
<dbReference type="Proteomes" id="UP000501623">
    <property type="component" value="Chromosome"/>
</dbReference>
<dbReference type="Gene3D" id="3.40.50.2300">
    <property type="match status" value="1"/>
</dbReference>
<name>A0A6M6BE73_9BACT</name>
<proteinExistence type="predicted"/>
<dbReference type="PROSITE" id="PS50930">
    <property type="entry name" value="HTH_LYTTR"/>
    <property type="match status" value="1"/>
</dbReference>
<dbReference type="RefSeq" id="WP_171589631.1">
    <property type="nucleotide sequence ID" value="NZ_CP053538.1"/>
</dbReference>